<feature type="region of interest" description="Disordered" evidence="3">
    <location>
        <begin position="1071"/>
        <end position="1122"/>
    </location>
</feature>
<evidence type="ECO:0000313" key="4">
    <source>
        <dbReference type="EMBL" id="KAF2461041.1"/>
    </source>
</evidence>
<name>A0A6A6PAN1_9PEZI</name>
<dbReference type="PANTHER" id="PTHR47566">
    <property type="match status" value="1"/>
</dbReference>
<dbReference type="SMART" id="SM00365">
    <property type="entry name" value="LRR_SD22"/>
    <property type="match status" value="4"/>
</dbReference>
<dbReference type="SMART" id="SM00364">
    <property type="entry name" value="LRR_BAC"/>
    <property type="match status" value="4"/>
</dbReference>
<feature type="compositionally biased region" description="Basic residues" evidence="3">
    <location>
        <begin position="468"/>
        <end position="477"/>
    </location>
</feature>
<feature type="compositionally biased region" description="Pro residues" evidence="3">
    <location>
        <begin position="293"/>
        <end position="302"/>
    </location>
</feature>
<dbReference type="PANTHER" id="PTHR47566:SF1">
    <property type="entry name" value="PROTEIN NUD1"/>
    <property type="match status" value="1"/>
</dbReference>
<dbReference type="Gene3D" id="3.80.10.10">
    <property type="entry name" value="Ribonuclease Inhibitor"/>
    <property type="match status" value="2"/>
</dbReference>
<organism evidence="4 5">
    <name type="scientific">Lineolata rhizophorae</name>
    <dbReference type="NCBI Taxonomy" id="578093"/>
    <lineage>
        <taxon>Eukaryota</taxon>
        <taxon>Fungi</taxon>
        <taxon>Dikarya</taxon>
        <taxon>Ascomycota</taxon>
        <taxon>Pezizomycotina</taxon>
        <taxon>Dothideomycetes</taxon>
        <taxon>Dothideomycetes incertae sedis</taxon>
        <taxon>Lineolatales</taxon>
        <taxon>Lineolataceae</taxon>
        <taxon>Lineolata</taxon>
    </lineage>
</organism>
<feature type="region of interest" description="Disordered" evidence="3">
    <location>
        <begin position="887"/>
        <end position="912"/>
    </location>
</feature>
<evidence type="ECO:0000313" key="5">
    <source>
        <dbReference type="Proteomes" id="UP000799766"/>
    </source>
</evidence>
<dbReference type="GO" id="GO:0061499">
    <property type="term" value="C:outer plaque of mitotic spindle pole body"/>
    <property type="evidence" value="ECO:0007669"/>
    <property type="project" value="TreeGrafter"/>
</dbReference>
<feature type="compositionally biased region" description="Basic and acidic residues" evidence="3">
    <location>
        <begin position="101"/>
        <end position="125"/>
    </location>
</feature>
<evidence type="ECO:0000256" key="2">
    <source>
        <dbReference type="ARBA" id="ARBA00022737"/>
    </source>
</evidence>
<dbReference type="OrthoDB" id="7451790at2759"/>
<dbReference type="PROSITE" id="PS51450">
    <property type="entry name" value="LRR"/>
    <property type="match status" value="2"/>
</dbReference>
<feature type="region of interest" description="Disordered" evidence="3">
    <location>
        <begin position="1"/>
        <end position="160"/>
    </location>
</feature>
<dbReference type="InterPro" id="IPR052574">
    <property type="entry name" value="CDIRP"/>
</dbReference>
<feature type="compositionally biased region" description="Polar residues" evidence="3">
    <location>
        <begin position="816"/>
        <end position="830"/>
    </location>
</feature>
<dbReference type="GO" id="GO:1902412">
    <property type="term" value="P:regulation of mitotic cytokinesis"/>
    <property type="evidence" value="ECO:0007669"/>
    <property type="project" value="TreeGrafter"/>
</dbReference>
<dbReference type="InterPro" id="IPR003591">
    <property type="entry name" value="Leu-rich_rpt_typical-subtyp"/>
</dbReference>
<feature type="compositionally biased region" description="Polar residues" evidence="3">
    <location>
        <begin position="257"/>
        <end position="266"/>
    </location>
</feature>
<feature type="region of interest" description="Disordered" evidence="3">
    <location>
        <begin position="924"/>
        <end position="951"/>
    </location>
</feature>
<feature type="region of interest" description="Disordered" evidence="3">
    <location>
        <begin position="557"/>
        <end position="583"/>
    </location>
</feature>
<dbReference type="SMART" id="SM00369">
    <property type="entry name" value="LRR_TYP"/>
    <property type="match status" value="8"/>
</dbReference>
<evidence type="ECO:0000256" key="1">
    <source>
        <dbReference type="ARBA" id="ARBA00022614"/>
    </source>
</evidence>
<feature type="compositionally biased region" description="Basic and acidic residues" evidence="3">
    <location>
        <begin position="1097"/>
        <end position="1107"/>
    </location>
</feature>
<reference evidence="4" key="1">
    <citation type="journal article" date="2020" name="Stud. Mycol.">
        <title>101 Dothideomycetes genomes: a test case for predicting lifestyles and emergence of pathogens.</title>
        <authorList>
            <person name="Haridas S."/>
            <person name="Albert R."/>
            <person name="Binder M."/>
            <person name="Bloem J."/>
            <person name="Labutti K."/>
            <person name="Salamov A."/>
            <person name="Andreopoulos B."/>
            <person name="Baker S."/>
            <person name="Barry K."/>
            <person name="Bills G."/>
            <person name="Bluhm B."/>
            <person name="Cannon C."/>
            <person name="Castanera R."/>
            <person name="Culley D."/>
            <person name="Daum C."/>
            <person name="Ezra D."/>
            <person name="Gonzalez J."/>
            <person name="Henrissat B."/>
            <person name="Kuo A."/>
            <person name="Liang C."/>
            <person name="Lipzen A."/>
            <person name="Lutzoni F."/>
            <person name="Magnuson J."/>
            <person name="Mondo S."/>
            <person name="Nolan M."/>
            <person name="Ohm R."/>
            <person name="Pangilinan J."/>
            <person name="Park H.-J."/>
            <person name="Ramirez L."/>
            <person name="Alfaro M."/>
            <person name="Sun H."/>
            <person name="Tritt A."/>
            <person name="Yoshinaga Y."/>
            <person name="Zwiers L.-H."/>
            <person name="Turgeon B."/>
            <person name="Goodwin S."/>
            <person name="Spatafora J."/>
            <person name="Crous P."/>
            <person name="Grigoriev I."/>
        </authorList>
    </citation>
    <scope>NUCLEOTIDE SEQUENCE</scope>
    <source>
        <strain evidence="4">ATCC 16933</strain>
    </source>
</reference>
<keyword evidence="5" id="KW-1185">Reference proteome</keyword>
<feature type="compositionally biased region" description="Low complexity" evidence="3">
    <location>
        <begin position="888"/>
        <end position="899"/>
    </location>
</feature>
<feature type="compositionally biased region" description="Basic and acidic residues" evidence="3">
    <location>
        <begin position="736"/>
        <end position="753"/>
    </location>
</feature>
<keyword evidence="2" id="KW-0677">Repeat</keyword>
<protein>
    <recommendedName>
        <fullName evidence="6">Septation initiation network scaffold protein cdc11</fullName>
    </recommendedName>
</protein>
<feature type="compositionally biased region" description="Polar residues" evidence="3">
    <location>
        <begin position="492"/>
        <end position="507"/>
    </location>
</feature>
<dbReference type="InterPro" id="IPR032675">
    <property type="entry name" value="LRR_dom_sf"/>
</dbReference>
<keyword evidence="1" id="KW-0433">Leucine-rich repeat</keyword>
<feature type="region of interest" description="Disordered" evidence="3">
    <location>
        <begin position="811"/>
        <end position="852"/>
    </location>
</feature>
<feature type="region of interest" description="Disordered" evidence="3">
    <location>
        <begin position="731"/>
        <end position="753"/>
    </location>
</feature>
<dbReference type="GO" id="GO:0035591">
    <property type="term" value="F:signaling adaptor activity"/>
    <property type="evidence" value="ECO:0007669"/>
    <property type="project" value="TreeGrafter"/>
</dbReference>
<proteinExistence type="predicted"/>
<feature type="compositionally biased region" description="Polar residues" evidence="3">
    <location>
        <begin position="926"/>
        <end position="937"/>
    </location>
</feature>
<feature type="compositionally biased region" description="Polar residues" evidence="3">
    <location>
        <begin position="312"/>
        <end position="323"/>
    </location>
</feature>
<feature type="region of interest" description="Disordered" evidence="3">
    <location>
        <begin position="174"/>
        <end position="332"/>
    </location>
</feature>
<feature type="region of interest" description="Disordered" evidence="3">
    <location>
        <begin position="429"/>
        <end position="449"/>
    </location>
</feature>
<dbReference type="Proteomes" id="UP000799766">
    <property type="component" value="Unassembled WGS sequence"/>
</dbReference>
<accession>A0A6A6PAN1</accession>
<dbReference type="GO" id="GO:0031028">
    <property type="term" value="P:septation initiation signaling"/>
    <property type="evidence" value="ECO:0007669"/>
    <property type="project" value="TreeGrafter"/>
</dbReference>
<evidence type="ECO:0008006" key="6">
    <source>
        <dbReference type="Google" id="ProtNLM"/>
    </source>
</evidence>
<evidence type="ECO:0000256" key="3">
    <source>
        <dbReference type="SAM" id="MobiDB-lite"/>
    </source>
</evidence>
<feature type="region of interest" description="Disordered" evidence="3">
    <location>
        <begin position="465"/>
        <end position="530"/>
    </location>
</feature>
<feature type="compositionally biased region" description="Low complexity" evidence="3">
    <location>
        <begin position="1005"/>
        <end position="1021"/>
    </location>
</feature>
<dbReference type="SUPFAM" id="SSF52058">
    <property type="entry name" value="L domain-like"/>
    <property type="match status" value="1"/>
</dbReference>
<feature type="region of interest" description="Disordered" evidence="3">
    <location>
        <begin position="1005"/>
        <end position="1047"/>
    </location>
</feature>
<sequence>MGYNDQQDLFSPIGLEKIFNKPPSVRTSKGGIGRSKALAHLRSKEPIPSSPPPWPDRNGTQQEEPIQEEESEGSVIHHSHEDRQFFEEDDKQSTSEAGEETAVRHSERVCKSAKSKRSDQSRGEETSAMPPMRETAFLDNSRTASGEFEQENESFSPVFVGKRSTSTGEINYAALDGSDMNTAGRFKRPASHGTLLDRSAATDSRQPEPSDGPSFGRDYTLPENLPAGTPDLGEFVSVKRGGFSTDGSFLRRPLSPSPTKDATDTPSRLYEDDSVLRPQGITSDTPSHIEIPPAAPTPPVVPTTPSSRRSKQPSGQSTKSSGSPLKLFADHDTFTSQKLHRRISQLEDSIQQDVDGLLKASNGSPCKKIANKSRLSSLEEVSFQKMEETKVSRTVRTTTMERHTSTGSNFGQGKLDDYRFPDDISFDPEADGWLRDHSPPPNAMPPGSRAQFKFWVESPPNLNDTFKSKKRMSHASSHRAQGSLVLKKKASRSNLSSRKPSGDTSILTEGKRPRPSPVKDPTPKRRRTLHFEDDFVPVDVPRNEAIASVRESHERFISTINSQSRKRKDARHSQDGGNRAGADILARRHILRPRNPTPSQRRQQDIQDEVLEATEAFISSSPQQLQTIQEHLREPLPPGTKSEDEQARAVASEVAAFSMRIAQNKFQRSRAEILQDETRKRSVTTQDFLDEAMKIMDYIRARARPPSGLESFEEVAELEKEYGATRDLSNLTLERPPSREGKKSGWRERQPTKLDPRVASHLRKYQEKDGEDGFMSTSLLSGEFAQVESVFSEEQPVHVQSDTQRIRITESPHPAQASNDPPSIGTNPLSRGSFPSADSSMGRTTTSRRSDNVATLAPDVVAHLIPQNVAGMTFDREKGVWVKCKKPSTTTHATEHASSLESDDDPLGQIPDLSVDETKEMEAMNLSRSRGPGNTSLERGGPASPQNWIKPTPFASFAESQAQARPITADSANFPPTVTSTHTSSHIAPFTSSGPRVETRATSWSEQEQAKQAAAQEQSQWVQPQGCESEDAEHEIKISEGRSARNETPNRIRNITISFSSPAVDRNFANRRTQTKKSQYADNNTTEADGSTADATQIHHDPGDSHVKPAGYHPGPHRGTSRFNTRGIFPHIDENTELSFTAEVPGRRQMKFAVNVSGPIATLPAAKENDYDDADESALVAPNEVPPSPINPQDVTFYLSDLPEFTMHQVDERELPESRTIVRNQGGVAERVLENRYEQGTKELVRALQDSQPDEPFWDDVRALDLHDRRLPNLHSLELFCNRIELLDVSTNSLAQLAGVPLSVRRLDASQNSLTSLTAWGHLRNLQYVDVSCNRISSLEGFAALIHLRELRIDDNELEVLDGIEHMDGLLHFSARRNRIQKVDLQGAELHRLVHLDVGENLITEVSHLEHLQDLQTLNLDNNYLSEFLASCSADLQLESLNSLRVNHNRLTSLCVSVFPRLRHLAADQNRLVNIEGLGAHRALETLSMRWQDTASTQPATDAGYSLSHLNNDLSVMHLSANKIPSFSFHQAFLNLRHLELGSAGLQTLPDDLGIQAPNIRSLNLNFNALKDLRPLLNIVKLEVLLLAGNRINRLRKNVAVLSRLEGLKELDLRSNPLTMGFYPPVHAGKISANTERRLVRPKDDDLGNILSSGTKQKENLRRNDEEEDKLLARFVLPSCNDEADQLYLETLDQDTKLRRRVYEMLLGVGCKELNVLDGLVLNRERVLVKDAIWERLVELGVLRRSQGGLSVTGSKEDQGN</sequence>
<dbReference type="EMBL" id="MU001672">
    <property type="protein sequence ID" value="KAF2461041.1"/>
    <property type="molecule type" value="Genomic_DNA"/>
</dbReference>
<feature type="compositionally biased region" description="Basic and acidic residues" evidence="3">
    <location>
        <begin position="1034"/>
        <end position="1047"/>
    </location>
</feature>
<gene>
    <name evidence="4" type="ORF">BDY21DRAFT_334134</name>
</gene>
<feature type="compositionally biased region" description="Polar residues" evidence="3">
    <location>
        <begin position="1071"/>
        <end position="1095"/>
    </location>
</feature>
<dbReference type="InterPro" id="IPR001611">
    <property type="entry name" value="Leu-rich_rpt"/>
</dbReference>